<evidence type="ECO:0000259" key="9">
    <source>
        <dbReference type="PROSITE" id="PS50929"/>
    </source>
</evidence>
<dbReference type="PROSITE" id="PS50893">
    <property type="entry name" value="ABC_TRANSPORTER_2"/>
    <property type="match status" value="1"/>
</dbReference>
<keyword evidence="2 7" id="KW-0812">Transmembrane</keyword>
<comment type="caution">
    <text evidence="10">The sequence shown here is derived from an EMBL/GenBank/DDBJ whole genome shotgun (WGS) entry which is preliminary data.</text>
</comment>
<dbReference type="Pfam" id="PF00664">
    <property type="entry name" value="ABC_membrane"/>
    <property type="match status" value="1"/>
</dbReference>
<keyword evidence="11" id="KW-1185">Reference proteome</keyword>
<dbReference type="InterPro" id="IPR003439">
    <property type="entry name" value="ABC_transporter-like_ATP-bd"/>
</dbReference>
<dbReference type="Gene3D" id="1.20.1560.10">
    <property type="entry name" value="ABC transporter type 1, transmembrane domain"/>
    <property type="match status" value="1"/>
</dbReference>
<dbReference type="PANTHER" id="PTHR43394:SF1">
    <property type="entry name" value="ATP-BINDING CASSETTE SUB-FAMILY B MEMBER 10, MITOCHONDRIAL"/>
    <property type="match status" value="1"/>
</dbReference>
<dbReference type="Proteomes" id="UP001344906">
    <property type="component" value="Unassembled WGS sequence"/>
</dbReference>
<dbReference type="InterPro" id="IPR011527">
    <property type="entry name" value="ABC1_TM_dom"/>
</dbReference>
<feature type="transmembrane region" description="Helical" evidence="7">
    <location>
        <begin position="160"/>
        <end position="180"/>
    </location>
</feature>
<dbReference type="PROSITE" id="PS00211">
    <property type="entry name" value="ABC_TRANSPORTER_1"/>
    <property type="match status" value="1"/>
</dbReference>
<dbReference type="PANTHER" id="PTHR43394">
    <property type="entry name" value="ATP-DEPENDENT PERMEASE MDL1, MITOCHONDRIAL"/>
    <property type="match status" value="1"/>
</dbReference>
<feature type="transmembrane region" description="Helical" evidence="7">
    <location>
        <begin position="45"/>
        <end position="71"/>
    </location>
</feature>
<evidence type="ECO:0000256" key="2">
    <source>
        <dbReference type="ARBA" id="ARBA00022692"/>
    </source>
</evidence>
<evidence type="ECO:0000256" key="7">
    <source>
        <dbReference type="SAM" id="Phobius"/>
    </source>
</evidence>
<name>A0ABQ6G6C5_9CHLR</name>
<dbReference type="SUPFAM" id="SSF90123">
    <property type="entry name" value="ABC transporter transmembrane region"/>
    <property type="match status" value="1"/>
</dbReference>
<comment type="subcellular location">
    <subcellularLocation>
        <location evidence="1">Cell membrane</location>
        <topology evidence="1">Multi-pass membrane protein</topology>
    </subcellularLocation>
</comment>
<keyword evidence="3" id="KW-0547">Nucleotide-binding</keyword>
<evidence type="ECO:0000256" key="6">
    <source>
        <dbReference type="ARBA" id="ARBA00023136"/>
    </source>
</evidence>
<dbReference type="SMART" id="SM00382">
    <property type="entry name" value="AAA"/>
    <property type="match status" value="1"/>
</dbReference>
<proteinExistence type="predicted"/>
<evidence type="ECO:0000256" key="5">
    <source>
        <dbReference type="ARBA" id="ARBA00022989"/>
    </source>
</evidence>
<evidence type="ECO:0000256" key="1">
    <source>
        <dbReference type="ARBA" id="ARBA00004651"/>
    </source>
</evidence>
<feature type="transmembrane region" description="Helical" evidence="7">
    <location>
        <begin position="186"/>
        <end position="208"/>
    </location>
</feature>
<dbReference type="PROSITE" id="PS50929">
    <property type="entry name" value="ABC_TM1F"/>
    <property type="match status" value="1"/>
</dbReference>
<dbReference type="InterPro" id="IPR027417">
    <property type="entry name" value="P-loop_NTPase"/>
</dbReference>
<evidence type="ECO:0000259" key="8">
    <source>
        <dbReference type="PROSITE" id="PS50893"/>
    </source>
</evidence>
<keyword evidence="5 7" id="KW-1133">Transmembrane helix</keyword>
<dbReference type="SUPFAM" id="SSF52540">
    <property type="entry name" value="P-loop containing nucleoside triphosphate hydrolases"/>
    <property type="match status" value="1"/>
</dbReference>
<dbReference type="InterPro" id="IPR017871">
    <property type="entry name" value="ABC_transporter-like_CS"/>
</dbReference>
<keyword evidence="4" id="KW-0067">ATP-binding</keyword>
<feature type="domain" description="ABC transmembrane type-1" evidence="9">
    <location>
        <begin position="47"/>
        <end position="333"/>
    </location>
</feature>
<feature type="transmembrane region" description="Helical" evidence="7">
    <location>
        <begin position="91"/>
        <end position="114"/>
    </location>
</feature>
<dbReference type="Pfam" id="PF00005">
    <property type="entry name" value="ABC_tran"/>
    <property type="match status" value="1"/>
</dbReference>
<keyword evidence="6 7" id="KW-0472">Membrane</keyword>
<protein>
    <submittedName>
        <fullName evidence="10">Multidrug ABC transporter permease</fullName>
    </submittedName>
</protein>
<feature type="domain" description="ABC transporter" evidence="8">
    <location>
        <begin position="371"/>
        <end position="617"/>
    </location>
</feature>
<dbReference type="InterPro" id="IPR039421">
    <property type="entry name" value="Type_1_exporter"/>
</dbReference>
<evidence type="ECO:0000256" key="4">
    <source>
        <dbReference type="ARBA" id="ARBA00022840"/>
    </source>
</evidence>
<evidence type="ECO:0000313" key="10">
    <source>
        <dbReference type="EMBL" id="GLV61117.1"/>
    </source>
</evidence>
<organism evidence="10 11">
    <name type="scientific">Dictyobacter halimunensis</name>
    <dbReference type="NCBI Taxonomy" id="3026934"/>
    <lineage>
        <taxon>Bacteria</taxon>
        <taxon>Bacillati</taxon>
        <taxon>Chloroflexota</taxon>
        <taxon>Ktedonobacteria</taxon>
        <taxon>Ktedonobacterales</taxon>
        <taxon>Dictyobacteraceae</taxon>
        <taxon>Dictyobacter</taxon>
    </lineage>
</organism>
<evidence type="ECO:0000313" key="11">
    <source>
        <dbReference type="Proteomes" id="UP001344906"/>
    </source>
</evidence>
<dbReference type="Gene3D" id="3.40.50.300">
    <property type="entry name" value="P-loop containing nucleotide triphosphate hydrolases"/>
    <property type="match status" value="1"/>
</dbReference>
<gene>
    <name evidence="10" type="ORF">KDH_79340</name>
</gene>
<reference evidence="10 11" key="1">
    <citation type="submission" date="2023-02" db="EMBL/GenBank/DDBJ databases">
        <title>Dictyobacter halimunensis sp. nov., a new member of the class Ktedonobacteria from forest soil in a geothermal area.</title>
        <authorList>
            <person name="Rachmania M.K."/>
            <person name="Ningsih F."/>
            <person name="Sakai Y."/>
            <person name="Yabe S."/>
            <person name="Yokota A."/>
            <person name="Sjamsuridzal W."/>
        </authorList>
    </citation>
    <scope>NUCLEOTIDE SEQUENCE [LARGE SCALE GENOMIC DNA]</scope>
    <source>
        <strain evidence="10 11">S3.2.2.5</strain>
    </source>
</reference>
<dbReference type="InterPro" id="IPR036640">
    <property type="entry name" value="ABC1_TM_sf"/>
</dbReference>
<dbReference type="InterPro" id="IPR003593">
    <property type="entry name" value="AAA+_ATPase"/>
</dbReference>
<sequence length="623" mass="70240">MRFEGKLGTGSTFKADEKFSFKQVPLAFASLPRALRLVWSTSWRLTLVLGVLNILQGIIPAISLSITALVVDSVVQAIRIHNASPLWWPVSLQLGVTLGSSFLSALGSIIQLLLQELVSNKVQMEILKKAATLDLAFFENPESYDTIRQAANQSATQTSIIMQGFSMGQTMITLAALLLLLFQLAWWLALIALVTPLPVFFFSTKYGWKGYRLTRRQSPERRLLNYLMLLMTTDTYNKEIQLFNLSDFLIARFWDLATKLYEQDKKLALRQYFTNFGWSNLSSIANSGIYLYVALQAIAGRITLGGLTLYTQTATQVGSNFRSLLNSISSTYQNALYVNLLFEFLAYQPTIHSPAIAEPFIYPRQSQGLSIEFRNVSFTYPGKDPETHAALRQVSFIIRSGEAVALVGHNGAGKTTLVKLLTRLYEPDEGDILIGGKNIKEYDLKTLRQHIGVVFQDYVNYQMTARENIGVGRIEEIENDELVRKAAAKSGANLIIEKLPLGYETFLGRWFKDVHESTQLSGGEWQKVALARAFMREAHILVLDEPTSALDARAEYEVFQHFRALIEKRTALFISHRFSTVRLADRIFVLEHGRIIESGSHEELIAAGERYAELFQLQAQAYR</sequence>
<dbReference type="EMBL" id="BSRI01000002">
    <property type="protein sequence ID" value="GLV61117.1"/>
    <property type="molecule type" value="Genomic_DNA"/>
</dbReference>
<accession>A0ABQ6G6C5</accession>
<evidence type="ECO:0000256" key="3">
    <source>
        <dbReference type="ARBA" id="ARBA00022741"/>
    </source>
</evidence>